<evidence type="ECO:0000313" key="2">
    <source>
        <dbReference type="Proteomes" id="UP000054903"/>
    </source>
</evidence>
<organism evidence="1 2">
    <name type="scientific">Caballeronia fortuita</name>
    <dbReference type="NCBI Taxonomy" id="1777138"/>
    <lineage>
        <taxon>Bacteria</taxon>
        <taxon>Pseudomonadati</taxon>
        <taxon>Pseudomonadota</taxon>
        <taxon>Betaproteobacteria</taxon>
        <taxon>Burkholderiales</taxon>
        <taxon>Burkholderiaceae</taxon>
        <taxon>Caballeronia</taxon>
    </lineage>
</organism>
<dbReference type="Proteomes" id="UP000054903">
    <property type="component" value="Unassembled WGS sequence"/>
</dbReference>
<name>A0A158AH21_9BURK</name>
<evidence type="ECO:0000313" key="1">
    <source>
        <dbReference type="EMBL" id="SAK56956.1"/>
    </source>
</evidence>
<proteinExistence type="predicted"/>
<dbReference type="AlphaFoldDB" id="A0A158AH21"/>
<dbReference type="OrthoDB" id="9784220at2"/>
<dbReference type="Gene3D" id="3.20.20.370">
    <property type="entry name" value="Glycoside hydrolase/deacetylase"/>
    <property type="match status" value="1"/>
</dbReference>
<dbReference type="InterPro" id="IPR011330">
    <property type="entry name" value="Glyco_hydro/deAcase_b/a-brl"/>
</dbReference>
<dbReference type="EMBL" id="FCNX02000003">
    <property type="protein sequence ID" value="SAK56956.1"/>
    <property type="molecule type" value="Genomic_DNA"/>
</dbReference>
<reference evidence="1" key="1">
    <citation type="submission" date="2016-01" db="EMBL/GenBank/DDBJ databases">
        <authorList>
            <person name="Peeters C."/>
        </authorList>
    </citation>
    <scope>NUCLEOTIDE SEQUENCE</scope>
    <source>
        <strain evidence="1">LMG 29320</strain>
    </source>
</reference>
<sequence length="66" mass="7605">MRLHPEIIGTAGRIGVLRDLFATMRAYGDVWFATGAQAASWWRERYHANEPGHPVEVFERHRNTVV</sequence>
<comment type="caution">
    <text evidence="1">The sequence shown here is derived from an EMBL/GenBank/DDBJ whole genome shotgun (WGS) entry which is preliminary data.</text>
</comment>
<dbReference type="RefSeq" id="WP_061134006.1">
    <property type="nucleotide sequence ID" value="NZ_FCNX02000003.1"/>
</dbReference>
<keyword evidence="2" id="KW-1185">Reference proteome</keyword>
<dbReference type="STRING" id="1777138.AWB77_01776"/>
<accession>A0A158AH21</accession>
<protein>
    <submittedName>
        <fullName evidence="1">Polysaccharide deacetylase</fullName>
    </submittedName>
</protein>
<dbReference type="GO" id="GO:0005975">
    <property type="term" value="P:carbohydrate metabolic process"/>
    <property type="evidence" value="ECO:0007669"/>
    <property type="project" value="InterPro"/>
</dbReference>
<gene>
    <name evidence="1" type="ORF">AWB77_01776</name>
</gene>
<dbReference type="SUPFAM" id="SSF88713">
    <property type="entry name" value="Glycoside hydrolase/deacetylase"/>
    <property type="match status" value="1"/>
</dbReference>